<name>A0A1C3ZML3_9ENTR</name>
<organism evidence="1 2">
    <name type="scientific">Kosakonia oryzendophytica</name>
    <dbReference type="NCBI Taxonomy" id="1005665"/>
    <lineage>
        <taxon>Bacteria</taxon>
        <taxon>Pseudomonadati</taxon>
        <taxon>Pseudomonadota</taxon>
        <taxon>Gammaproteobacteria</taxon>
        <taxon>Enterobacterales</taxon>
        <taxon>Enterobacteriaceae</taxon>
        <taxon>Kosakonia</taxon>
    </lineage>
</organism>
<gene>
    <name evidence="1" type="ORF">GA0061071_10210</name>
</gene>
<accession>A0A1C3ZML3</accession>
<sequence>MPFFIVISFVRNNCEANIIQIETKNILKSGYFLRPLFTFMRMIVVRLKGKIAYSFALHLIVINLT</sequence>
<dbReference type="Proteomes" id="UP000198975">
    <property type="component" value="Unassembled WGS sequence"/>
</dbReference>
<evidence type="ECO:0000313" key="2">
    <source>
        <dbReference type="Proteomes" id="UP000198975"/>
    </source>
</evidence>
<protein>
    <submittedName>
        <fullName evidence="1">Uncharacterized protein</fullName>
    </submittedName>
</protein>
<proteinExistence type="predicted"/>
<dbReference type="EMBL" id="FMAY01000002">
    <property type="protein sequence ID" value="SCB83450.1"/>
    <property type="molecule type" value="Genomic_DNA"/>
</dbReference>
<reference evidence="2" key="1">
    <citation type="submission" date="2016-08" db="EMBL/GenBank/DDBJ databases">
        <authorList>
            <person name="Varghese N."/>
            <person name="Submissions Spin"/>
        </authorList>
    </citation>
    <scope>NUCLEOTIDE SEQUENCE [LARGE SCALE GENOMIC DNA]</scope>
    <source>
        <strain evidence="2">REICA_082</strain>
    </source>
</reference>
<evidence type="ECO:0000313" key="1">
    <source>
        <dbReference type="EMBL" id="SCB83450.1"/>
    </source>
</evidence>
<keyword evidence="2" id="KW-1185">Reference proteome</keyword>
<dbReference type="AlphaFoldDB" id="A0A1C3ZML3"/>